<evidence type="ECO:0000313" key="2">
    <source>
        <dbReference type="EMBL" id="PPQ92203.1"/>
    </source>
</evidence>
<gene>
    <name evidence="2" type="ORF">CVT25_008977</name>
</gene>
<dbReference type="Proteomes" id="UP000283269">
    <property type="component" value="Unassembled WGS sequence"/>
</dbReference>
<keyword evidence="3" id="KW-1185">Reference proteome</keyword>
<feature type="region of interest" description="Disordered" evidence="1">
    <location>
        <begin position="61"/>
        <end position="82"/>
    </location>
</feature>
<protein>
    <submittedName>
        <fullName evidence="2">Uncharacterized protein</fullName>
    </submittedName>
</protein>
<dbReference type="EMBL" id="NHYD01001075">
    <property type="protein sequence ID" value="PPQ92203.1"/>
    <property type="molecule type" value="Genomic_DNA"/>
</dbReference>
<dbReference type="OrthoDB" id="3012858at2759"/>
<evidence type="ECO:0000313" key="3">
    <source>
        <dbReference type="Proteomes" id="UP000283269"/>
    </source>
</evidence>
<sequence length="165" mass="18576">MSSERQYAQFSDEEQREIECLERTMQNPGSSRLEQQIAKAKLDSLKHSKVLEVLIIISEPPPHNHKHRMRGAEEAGSDGSNIYHNDEAFERFAMGEDEHTLTGPRANQPAANRQSVKMSEYSPVNCNTNFDVIAASDHKARGTAKMKAEYNLPSEESELHSSFMG</sequence>
<evidence type="ECO:0000256" key="1">
    <source>
        <dbReference type="SAM" id="MobiDB-lite"/>
    </source>
</evidence>
<comment type="caution">
    <text evidence="2">The sequence shown here is derived from an EMBL/GenBank/DDBJ whole genome shotgun (WGS) entry which is preliminary data.</text>
</comment>
<dbReference type="AlphaFoldDB" id="A0A409XN37"/>
<accession>A0A409XN37</accession>
<name>A0A409XN37_PSICY</name>
<organism evidence="2 3">
    <name type="scientific">Psilocybe cyanescens</name>
    <dbReference type="NCBI Taxonomy" id="93625"/>
    <lineage>
        <taxon>Eukaryota</taxon>
        <taxon>Fungi</taxon>
        <taxon>Dikarya</taxon>
        <taxon>Basidiomycota</taxon>
        <taxon>Agaricomycotina</taxon>
        <taxon>Agaricomycetes</taxon>
        <taxon>Agaricomycetidae</taxon>
        <taxon>Agaricales</taxon>
        <taxon>Agaricineae</taxon>
        <taxon>Strophariaceae</taxon>
        <taxon>Psilocybe</taxon>
    </lineage>
</organism>
<dbReference type="InParanoid" id="A0A409XN37"/>
<reference evidence="2 3" key="1">
    <citation type="journal article" date="2018" name="Evol. Lett.">
        <title>Horizontal gene cluster transfer increased hallucinogenic mushroom diversity.</title>
        <authorList>
            <person name="Reynolds H.T."/>
            <person name="Vijayakumar V."/>
            <person name="Gluck-Thaler E."/>
            <person name="Korotkin H.B."/>
            <person name="Matheny P.B."/>
            <person name="Slot J.C."/>
        </authorList>
    </citation>
    <scope>NUCLEOTIDE SEQUENCE [LARGE SCALE GENOMIC DNA]</scope>
    <source>
        <strain evidence="2 3">2631</strain>
    </source>
</reference>
<proteinExistence type="predicted"/>